<keyword evidence="2" id="KW-0812">Transmembrane</keyword>
<protein>
    <submittedName>
        <fullName evidence="3">Uncharacterized protein</fullName>
    </submittedName>
</protein>
<organism evidence="3 4">
    <name type="scientific">Saccharomyces cerevisiae (strain AWRI1631)</name>
    <name type="common">Baker's yeast</name>
    <dbReference type="NCBI Taxonomy" id="545124"/>
    <lineage>
        <taxon>Eukaryota</taxon>
        <taxon>Fungi</taxon>
        <taxon>Dikarya</taxon>
        <taxon>Ascomycota</taxon>
        <taxon>Saccharomycotina</taxon>
        <taxon>Saccharomycetes</taxon>
        <taxon>Saccharomycetales</taxon>
        <taxon>Saccharomycetaceae</taxon>
        <taxon>Saccharomyces</taxon>
    </lineage>
</organism>
<evidence type="ECO:0000256" key="2">
    <source>
        <dbReference type="SAM" id="Phobius"/>
    </source>
</evidence>
<accession>B5VFC9</accession>
<keyword evidence="2" id="KW-1133">Transmembrane helix</keyword>
<evidence type="ECO:0000256" key="1">
    <source>
        <dbReference type="SAM" id="MobiDB-lite"/>
    </source>
</evidence>
<name>B5VFC9_YEAS6</name>
<reference evidence="3 4" key="1">
    <citation type="journal article" date="2008" name="FEMS Yeast Res.">
        <title>Comparative genome analysis of a Saccharomyces cerevisiae wine strain.</title>
        <authorList>
            <person name="Borneman A.R."/>
            <person name="Forgan A.H."/>
            <person name="Pretorius I.S."/>
            <person name="Chambers P.J."/>
        </authorList>
    </citation>
    <scope>NUCLEOTIDE SEQUENCE [LARGE SCALE GENOMIC DNA]</scope>
    <source>
        <strain evidence="3 4">AWRI1631</strain>
    </source>
</reference>
<keyword evidence="2" id="KW-0472">Membrane</keyword>
<dbReference type="AlphaFoldDB" id="B5VFC9"/>
<evidence type="ECO:0000313" key="4">
    <source>
        <dbReference type="Proteomes" id="UP000008988"/>
    </source>
</evidence>
<sequence length="302" mass="36341">MTLWLEDLQRTVVLIMVKPRLHLVLMVKHLHLPDLESPHQAFLQLPQHILLPLQRTHQHHHRTHQHHHRTRQHHHRTHLHHHRIHQRHHHIRQRHHRIHQRRHRILQRHHRIRQRRLPTLPRRQATALRLLLILLHLHHTLLRHQVTAQRHQVTAQRLQPIPQHHQVIVLHRLHTLQRHHPIPQHHLLTLPPLQTIALLHLLTPQHLQATAQDLLHILQSKTNKSIMKMKIPDDIVYHPYVFDVITLYIVPQIIFLVYFCIIIKTYTKYTIIFHSIMVGIGNQVTNLYPQSIGKTNGASKCI</sequence>
<proteinExistence type="predicted"/>
<dbReference type="Proteomes" id="UP000008988">
    <property type="component" value="Unassembled WGS sequence"/>
</dbReference>
<evidence type="ECO:0000313" key="3">
    <source>
        <dbReference type="EMBL" id="EDZ73378.1"/>
    </source>
</evidence>
<gene>
    <name evidence="3" type="ORF">AWRI1631_40980</name>
</gene>
<feature type="transmembrane region" description="Helical" evidence="2">
    <location>
        <begin position="240"/>
        <end position="263"/>
    </location>
</feature>
<comment type="caution">
    <text evidence="3">The sequence shown here is derived from an EMBL/GenBank/DDBJ whole genome shotgun (WGS) entry which is preliminary data.</text>
</comment>
<dbReference type="EMBL" id="ABSV01000336">
    <property type="protein sequence ID" value="EDZ73378.1"/>
    <property type="molecule type" value="Genomic_DNA"/>
</dbReference>
<feature type="region of interest" description="Disordered" evidence="1">
    <location>
        <begin position="58"/>
        <end position="78"/>
    </location>
</feature>